<dbReference type="HOGENOM" id="CLU_2140184_0_0_2"/>
<evidence type="ECO:0000313" key="2">
    <source>
        <dbReference type="Proteomes" id="UP000002487"/>
    </source>
</evidence>
<organism evidence="1 2">
    <name type="scientific">Methanosarcina acetivorans (strain ATCC 35395 / DSM 2834 / JCM 12185 / C2A)</name>
    <dbReference type="NCBI Taxonomy" id="188937"/>
    <lineage>
        <taxon>Archaea</taxon>
        <taxon>Methanobacteriati</taxon>
        <taxon>Methanobacteriota</taxon>
        <taxon>Stenosarchaea group</taxon>
        <taxon>Methanomicrobia</taxon>
        <taxon>Methanosarcinales</taxon>
        <taxon>Methanosarcinaceae</taxon>
        <taxon>Methanosarcina</taxon>
    </lineage>
</organism>
<dbReference type="AlphaFoldDB" id="Q8TKX0"/>
<dbReference type="InParanoid" id="Q8TKX0"/>
<reference evidence="1 2" key="1">
    <citation type="journal article" date="2002" name="Genome Res.">
        <title>The genome of Methanosarcina acetivorans reveals extensive metabolic and physiological diversity.</title>
        <authorList>
            <person name="Galagan J.E."/>
            <person name="Nusbaum C."/>
            <person name="Roy A."/>
            <person name="Endrizzi M.G."/>
            <person name="Macdonald P."/>
            <person name="FitzHugh W."/>
            <person name="Calvo S."/>
            <person name="Engels R."/>
            <person name="Smirnov S."/>
            <person name="Atnoor D."/>
            <person name="Brown A."/>
            <person name="Allen N."/>
            <person name="Naylor J."/>
            <person name="Stange-Thomann N."/>
            <person name="DeArellano K."/>
            <person name="Johnson R."/>
            <person name="Linton L."/>
            <person name="McEwan P."/>
            <person name="McKernan K."/>
            <person name="Talamas J."/>
            <person name="Tirrell A."/>
            <person name="Ye W."/>
            <person name="Zimmer A."/>
            <person name="Barber R.D."/>
            <person name="Cann I."/>
            <person name="Graham D.E."/>
            <person name="Grahame D.A."/>
            <person name="Guss A."/>
            <person name="Hedderich R."/>
            <person name="Ingram-Smith C."/>
            <person name="Kuettner C.H."/>
            <person name="Krzycki J.A."/>
            <person name="Leigh J.A."/>
            <person name="Li W."/>
            <person name="Liu J."/>
            <person name="Mukhopadhyay B."/>
            <person name="Reeve J.N."/>
            <person name="Smith K."/>
            <person name="Springer T.A."/>
            <person name="Umayam L.A."/>
            <person name="White O."/>
            <person name="White R.H."/>
            <person name="de Macario E.C."/>
            <person name="Ferry J.G."/>
            <person name="Jarrell K.F."/>
            <person name="Jing H."/>
            <person name="Macario A.J.L."/>
            <person name="Paulsen I."/>
            <person name="Pritchett M."/>
            <person name="Sowers K.R."/>
            <person name="Swanson R.V."/>
            <person name="Zinder S.H."/>
            <person name="Lander E."/>
            <person name="Metcalf W.W."/>
            <person name="Birren B."/>
        </authorList>
    </citation>
    <scope>NUCLEOTIDE SEQUENCE [LARGE SCALE GENOMIC DNA]</scope>
    <source>
        <strain evidence="2">ATCC 35395 / DSM 2834 / JCM 12185 / C2A</strain>
    </source>
</reference>
<keyword evidence="2" id="KW-1185">Reference proteome</keyword>
<accession>Q8TKX0</accession>
<sequence length="112" mass="11942">MNPGDPEGPVYTATFTLGSADIRSVELRVAVKNIVLGPTDKFLDKVYLNEIEIGAINDYVPAGTPDDAEVDIEIPVHPTLFNPGTIPSKSVPGVMQMAVITTTLSFTTSHSI</sequence>
<name>Q8TKX0_METAC</name>
<gene>
    <name evidence="1" type="ordered locus">MA_3274</name>
</gene>
<protein>
    <submittedName>
        <fullName evidence="1">Uncharacterized protein</fullName>
    </submittedName>
</protein>
<evidence type="ECO:0000313" key="1">
    <source>
        <dbReference type="EMBL" id="AAM06644.1"/>
    </source>
</evidence>
<dbReference type="EnsemblBacteria" id="AAM06644">
    <property type="protein sequence ID" value="AAM06644"/>
    <property type="gene ID" value="MA_3274"/>
</dbReference>
<proteinExistence type="predicted"/>
<dbReference type="Proteomes" id="UP000002487">
    <property type="component" value="Chromosome"/>
</dbReference>
<dbReference type="EMBL" id="AE010299">
    <property type="protein sequence ID" value="AAM06644.1"/>
    <property type="molecule type" value="Genomic_DNA"/>
</dbReference>
<dbReference type="KEGG" id="mac:MA_3274"/>